<dbReference type="Proteomes" id="UP000279562">
    <property type="component" value="Unassembled WGS sequence"/>
</dbReference>
<accession>A0A3P2A1M6</accession>
<evidence type="ECO:0000313" key="1">
    <source>
        <dbReference type="EMBL" id="RRD89322.1"/>
    </source>
</evidence>
<protein>
    <submittedName>
        <fullName evidence="1">DUF2334 domain-containing protein</fullName>
    </submittedName>
</protein>
<dbReference type="GO" id="GO:0005975">
    <property type="term" value="P:carbohydrate metabolic process"/>
    <property type="evidence" value="ECO:0007669"/>
    <property type="project" value="InterPro"/>
</dbReference>
<dbReference type="InterPro" id="IPR018763">
    <property type="entry name" value="DUF2334"/>
</dbReference>
<dbReference type="Gene3D" id="3.20.20.370">
    <property type="entry name" value="Glycoside hydrolase/deacetylase"/>
    <property type="match status" value="1"/>
</dbReference>
<sequence length="298" mass="34707">MGMKIYVCLRDDDTNGLTSVEELKNAYGNIWGEIPITLATVPFAHGSERKIMDYDSMENKFLLLREWEKNASADELTEYHKVHPIGENHVLVDELKKQISKGKIEIALHGVFHRYNERGGEMHSDEMAFEAIRDGKEYLEKVFGTPINIFIPPSNTIDKKCVSYLKKLNLVLFCSGSIWFKNKIGRFLSYLEYPESLIEKIHGLITGKHQAMRKRCGIFLFSSITYDIFKSREFILNQLKTEISKTGIVALGTHYRLFQDQQYKEEFHKLINDIKNLGEVEFITATQYYNKCKELYYE</sequence>
<proteinExistence type="predicted"/>
<comment type="caution">
    <text evidence="1">The sequence shown here is derived from an EMBL/GenBank/DDBJ whole genome shotgun (WGS) entry which is preliminary data.</text>
</comment>
<dbReference type="EMBL" id="RQYF01000054">
    <property type="protein sequence ID" value="RRD89322.1"/>
    <property type="molecule type" value="Genomic_DNA"/>
</dbReference>
<keyword evidence="2" id="KW-1185">Reference proteome</keyword>
<organism evidence="1 2">
    <name type="scientific">Prevotella heparinolytica</name>
    <dbReference type="NCBI Taxonomy" id="28113"/>
    <lineage>
        <taxon>Bacteria</taxon>
        <taxon>Pseudomonadati</taxon>
        <taxon>Bacteroidota</taxon>
        <taxon>Bacteroidia</taxon>
        <taxon>Bacteroidales</taxon>
        <taxon>Bacteroidaceae</taxon>
        <taxon>Bacteroides</taxon>
    </lineage>
</organism>
<dbReference type="SUPFAM" id="SSF88713">
    <property type="entry name" value="Glycoside hydrolase/deacetylase"/>
    <property type="match status" value="1"/>
</dbReference>
<dbReference type="AlphaFoldDB" id="A0A3P2A1M6"/>
<reference evidence="1 2" key="1">
    <citation type="submission" date="2018-11" db="EMBL/GenBank/DDBJ databases">
        <title>Genomes From Bacteria Associated with the Canine Oral Cavity: a Test Case for Automated Genome-Based Taxonomic Assignment.</title>
        <authorList>
            <person name="Coil D.A."/>
            <person name="Jospin G."/>
            <person name="Darling A.E."/>
            <person name="Wallis C."/>
            <person name="Davis I.J."/>
            <person name="Harris S."/>
            <person name="Eisen J.A."/>
            <person name="Holcombe L.J."/>
            <person name="O'Flynn C."/>
        </authorList>
    </citation>
    <scope>NUCLEOTIDE SEQUENCE [LARGE SCALE GENOMIC DNA]</scope>
    <source>
        <strain evidence="1 2">OH1047_COT-310</strain>
    </source>
</reference>
<dbReference type="Pfam" id="PF10096">
    <property type="entry name" value="DUF2334"/>
    <property type="match status" value="1"/>
</dbReference>
<gene>
    <name evidence="1" type="ORF">EII33_10275</name>
</gene>
<evidence type="ECO:0000313" key="2">
    <source>
        <dbReference type="Proteomes" id="UP000279562"/>
    </source>
</evidence>
<dbReference type="InterPro" id="IPR011330">
    <property type="entry name" value="Glyco_hydro/deAcase_b/a-brl"/>
</dbReference>
<name>A0A3P2A1M6_9BACE</name>